<dbReference type="SUPFAM" id="SSF53067">
    <property type="entry name" value="Actin-like ATPase domain"/>
    <property type="match status" value="2"/>
</dbReference>
<reference evidence="8" key="1">
    <citation type="submission" date="2012-09" db="EMBL/GenBank/DDBJ databases">
        <authorList>
            <person name="Weinstock G."/>
            <person name="Sodergren E."/>
            <person name="Clifton S."/>
            <person name="Fulton L."/>
            <person name="Fulton B."/>
            <person name="Courtney L."/>
            <person name="Fronick C."/>
            <person name="Harrison M."/>
            <person name="Strong C."/>
            <person name="Farmer C."/>
            <person name="Delehaunty K."/>
            <person name="Markovic C."/>
            <person name="Hall O."/>
            <person name="Minx P."/>
            <person name="Tomlinson C."/>
            <person name="Mitreva M."/>
            <person name="Nelson J."/>
            <person name="Hou S."/>
            <person name="Wollam A."/>
            <person name="Pepin K.H."/>
            <person name="Johnson M."/>
            <person name="Bhonagiri V."/>
            <person name="Nash W.E."/>
            <person name="Suruliraj S."/>
            <person name="Warren W."/>
            <person name="Chinwalla A."/>
            <person name="Mardis E.R."/>
            <person name="Wilson R.K."/>
        </authorList>
    </citation>
    <scope>NUCLEOTIDE SEQUENCE [LARGE SCALE GENOMIC DNA]</scope>
    <source>
        <strain evidence="8">OS1</strain>
    </source>
</reference>
<dbReference type="CDD" id="cd24121">
    <property type="entry name" value="ASKHA_NBD_FGGY_BaEryA-like"/>
    <property type="match status" value="1"/>
</dbReference>
<dbReference type="Proteomes" id="UP000005273">
    <property type="component" value="Unassembled WGS sequence"/>
</dbReference>
<evidence type="ECO:0000259" key="5">
    <source>
        <dbReference type="Pfam" id="PF00370"/>
    </source>
</evidence>
<dbReference type="EMBL" id="ACJX03000001">
    <property type="protein sequence ID" value="KRT35450.1"/>
    <property type="molecule type" value="Genomic_DNA"/>
</dbReference>
<dbReference type="Pfam" id="PF00370">
    <property type="entry name" value="FGGY_N"/>
    <property type="match status" value="1"/>
</dbReference>
<dbReference type="PIRSF" id="PIRSF000538">
    <property type="entry name" value="GlpK"/>
    <property type="match status" value="1"/>
</dbReference>
<evidence type="ECO:0000259" key="6">
    <source>
        <dbReference type="Pfam" id="PF02782"/>
    </source>
</evidence>
<dbReference type="InterPro" id="IPR018483">
    <property type="entry name" value="Carb_kinase_FGGY_CS"/>
</dbReference>
<dbReference type="eggNOG" id="COG1070">
    <property type="taxonomic scope" value="Bacteria"/>
</dbReference>
<feature type="domain" description="Carbohydrate kinase FGGY N-terminal" evidence="5">
    <location>
        <begin position="5"/>
        <end position="249"/>
    </location>
</feature>
<proteinExistence type="inferred from homology"/>
<dbReference type="AlphaFoldDB" id="A0A0T5XAU2"/>
<dbReference type="GO" id="GO:0016301">
    <property type="term" value="F:kinase activity"/>
    <property type="evidence" value="ECO:0007669"/>
    <property type="project" value="UniProtKB-KW"/>
</dbReference>
<evidence type="ECO:0000313" key="7">
    <source>
        <dbReference type="EMBL" id="KRT35450.1"/>
    </source>
</evidence>
<dbReference type="RefSeq" id="WP_009201848.1">
    <property type="nucleotide sequence ID" value="NZ_ACJX03000001.1"/>
</dbReference>
<comment type="caution">
    <text evidence="7">The sequence shown here is derived from an EMBL/GenBank/DDBJ whole genome shotgun (WGS) entry which is preliminary data.</text>
</comment>
<evidence type="ECO:0000256" key="1">
    <source>
        <dbReference type="ARBA" id="ARBA00009156"/>
    </source>
</evidence>
<dbReference type="GO" id="GO:0005975">
    <property type="term" value="P:carbohydrate metabolic process"/>
    <property type="evidence" value="ECO:0007669"/>
    <property type="project" value="InterPro"/>
</dbReference>
<dbReference type="PANTHER" id="PTHR43095">
    <property type="entry name" value="SUGAR KINASE"/>
    <property type="match status" value="1"/>
</dbReference>
<name>A0A0T5XAU2_9BACT</name>
<dbReference type="STRING" id="592015.HMPREF1705_02677"/>
<organism evidence="7 8">
    <name type="scientific">Acetomicrobium hydrogeniformans ATCC BAA-1850</name>
    <dbReference type="NCBI Taxonomy" id="592015"/>
    <lineage>
        <taxon>Bacteria</taxon>
        <taxon>Thermotogati</taxon>
        <taxon>Synergistota</taxon>
        <taxon>Synergistia</taxon>
        <taxon>Synergistales</taxon>
        <taxon>Acetomicrobiaceae</taxon>
        <taxon>Acetomicrobium</taxon>
    </lineage>
</organism>
<dbReference type="InterPro" id="IPR000577">
    <property type="entry name" value="Carb_kinase_FGGY"/>
</dbReference>
<sequence>MKKFLIGIDAGTSMVKSVVFDEEGNELAVARQRTAVLNPRPNWDEQDMNEVWEAVVKTIKEAVTKSGVPGKQVCAMGVTGQGDGCWLIDEKGNPVRPAILWSDGRAGDLIARWQAEGISDKAYKILGSVLFSGVQAAIIKWLDENEPESLTRSRWALYCKDWLKYKLTGEITTDETDGCVPHFDIAKRRYSEELLKMYGTLKYEYLLPPVKAPLENHAPLSQEAASLLGLPSGIPVIGGPFDVIATATGVGAIHPGDACSIIGTTCFNEVVMDGPYIEPMNVGFTMCHGFSGLWVRAMGVMMGTPNLDWILAQVGRPYEEEAAERGMSFYDVIEEHVKKLEIGAGGVVYHPYLSASGERAPFVKPTARAQFFGITATHNRDNLVRAVYEGVGFSMMDCYQYIPMKVNRVRISGGGAQSAFWCQLLSDMTGLPLEVPKGSEFGAKGTALVAGIAVGLYKDIEDAVNKTVQLERQYQPDVEKTKRARAFYTLYRRLYEHVWDDWDLLQDILTQRF</sequence>
<dbReference type="Gene3D" id="3.30.420.40">
    <property type="match status" value="2"/>
</dbReference>
<evidence type="ECO:0000313" key="8">
    <source>
        <dbReference type="Proteomes" id="UP000005273"/>
    </source>
</evidence>
<dbReference type="InterPro" id="IPR018484">
    <property type="entry name" value="FGGY_N"/>
</dbReference>
<dbReference type="GO" id="GO:0016773">
    <property type="term" value="F:phosphotransferase activity, alcohol group as acceptor"/>
    <property type="evidence" value="ECO:0007669"/>
    <property type="project" value="InterPro"/>
</dbReference>
<keyword evidence="3 4" id="KW-0418">Kinase</keyword>
<accession>A0A0T5XAU2</accession>
<dbReference type="PANTHER" id="PTHR43095:SF3">
    <property type="entry name" value="L-XYLULOSE_3-KETO-L-GULONATE KINASE"/>
    <property type="match status" value="1"/>
</dbReference>
<keyword evidence="2 4" id="KW-0808">Transferase</keyword>
<dbReference type="InterPro" id="IPR043129">
    <property type="entry name" value="ATPase_NBD"/>
</dbReference>
<evidence type="ECO:0000256" key="2">
    <source>
        <dbReference type="ARBA" id="ARBA00022679"/>
    </source>
</evidence>
<gene>
    <name evidence="7" type="ORF">HMPREF1705_02677</name>
</gene>
<dbReference type="PROSITE" id="PS00445">
    <property type="entry name" value="FGGY_KINASES_2"/>
    <property type="match status" value="1"/>
</dbReference>
<dbReference type="Pfam" id="PF02782">
    <property type="entry name" value="FGGY_C"/>
    <property type="match status" value="1"/>
</dbReference>
<evidence type="ECO:0000256" key="4">
    <source>
        <dbReference type="RuleBase" id="RU003733"/>
    </source>
</evidence>
<dbReference type="OrthoDB" id="9805576at2"/>
<evidence type="ECO:0000256" key="3">
    <source>
        <dbReference type="ARBA" id="ARBA00022777"/>
    </source>
</evidence>
<dbReference type="InterPro" id="IPR018485">
    <property type="entry name" value="FGGY_C"/>
</dbReference>
<keyword evidence="8" id="KW-1185">Reference proteome</keyword>
<feature type="domain" description="Carbohydrate kinase FGGY C-terminal" evidence="6">
    <location>
        <begin position="261"/>
        <end position="453"/>
    </location>
</feature>
<protein>
    <submittedName>
        <fullName evidence="7">Carbohydrate kinase, FGGY family protein</fullName>
    </submittedName>
</protein>
<dbReference type="InterPro" id="IPR050406">
    <property type="entry name" value="FGGY_Carb_Kinase"/>
</dbReference>
<comment type="similarity">
    <text evidence="1 4">Belongs to the FGGY kinase family.</text>
</comment>